<evidence type="ECO:0000256" key="1">
    <source>
        <dbReference type="SAM" id="SignalP"/>
    </source>
</evidence>
<evidence type="ECO:0000259" key="2">
    <source>
        <dbReference type="Pfam" id="PF11984"/>
    </source>
</evidence>
<dbReference type="Pfam" id="PF11984">
    <property type="entry name" value="DUF3485"/>
    <property type="match status" value="1"/>
</dbReference>
<organism evidence="3 4">
    <name type="scientific">[Empedobacter] haloabium</name>
    <dbReference type="NCBI Taxonomy" id="592317"/>
    <lineage>
        <taxon>Bacteria</taxon>
        <taxon>Pseudomonadati</taxon>
        <taxon>Pseudomonadota</taxon>
        <taxon>Betaproteobacteria</taxon>
        <taxon>Burkholderiales</taxon>
        <taxon>Oxalobacteraceae</taxon>
        <taxon>Telluria group</taxon>
        <taxon>Telluria group incertae sedis</taxon>
    </lineage>
</organism>
<name>A0ABZ1URA4_9BURK</name>
<feature type="chain" id="PRO_5045230868" evidence="1">
    <location>
        <begin position="27"/>
        <end position="228"/>
    </location>
</feature>
<dbReference type="NCBIfam" id="TIGR02914">
    <property type="entry name" value="EpsI_fam"/>
    <property type="match status" value="1"/>
</dbReference>
<dbReference type="EMBL" id="CP136508">
    <property type="protein sequence ID" value="WUR14819.1"/>
    <property type="molecule type" value="Genomic_DNA"/>
</dbReference>
<reference evidence="3 4" key="1">
    <citation type="journal article" date="2019" name="Int. J. Syst. Evol. Microbiol.">
        <title>The Draft Whole-Genome Sequence of the Antibiotic Producer Empedobacter haloabium ATCC 31962 Provides Indications for Its Taxonomic Reclassification.</title>
        <authorList>
            <person name="Miess H."/>
            <person name="Arlt P."/>
            <person name="Apel A.K."/>
            <person name="Weber T."/>
            <person name="Nieselt K."/>
            <person name="Hanssen F."/>
            <person name="Czemmel S."/>
            <person name="Nahnsen S."/>
            <person name="Gross H."/>
        </authorList>
    </citation>
    <scope>NUCLEOTIDE SEQUENCE [LARGE SCALE GENOMIC DNA]</scope>
    <source>
        <strain evidence="3 4">ATCC 31962</strain>
    </source>
</reference>
<feature type="signal peptide" evidence="1">
    <location>
        <begin position="1"/>
        <end position="26"/>
    </location>
</feature>
<dbReference type="InterPro" id="IPR014263">
    <property type="entry name" value="Methanolan_biosynth_EpsI"/>
</dbReference>
<protein>
    <submittedName>
        <fullName evidence="3">EpsI family protein</fullName>
    </submittedName>
</protein>
<keyword evidence="4" id="KW-1185">Reference proteome</keyword>
<sequence length="228" mass="24991">MNKAITKSIVLALLMASTAAVTQAVAPTKKMADQRAKFDLQTQVPSSFGEWRVDPNVVPLQVDPSTQARLDKIYNQTLSRTYINKDGERIMLSIAYGGDQGDNMGVHKPEVCYVAQGFNVRDAHMNDLPTPFGTLPVKQLLATAGARSEPITYWINVGDAVRRPGFDQRMEELKIGLTGMVADGMLVRVSSIDTDTDKAYKLHAAFVRELVAAMPPQDRARLIGVFPG</sequence>
<dbReference type="Proteomes" id="UP000321323">
    <property type="component" value="Chromosome"/>
</dbReference>
<evidence type="ECO:0000313" key="4">
    <source>
        <dbReference type="Proteomes" id="UP000321323"/>
    </source>
</evidence>
<accession>A0ABZ1URA4</accession>
<proteinExistence type="predicted"/>
<keyword evidence="1" id="KW-0732">Signal</keyword>
<feature type="domain" description="Methanolan biosynthesis EpsI" evidence="2">
    <location>
        <begin position="9"/>
        <end position="216"/>
    </location>
</feature>
<dbReference type="NCBIfam" id="NF045609">
    <property type="entry name" value="EpsI_type_B"/>
    <property type="match status" value="1"/>
</dbReference>
<evidence type="ECO:0000313" key="3">
    <source>
        <dbReference type="EMBL" id="WUR14819.1"/>
    </source>
</evidence>
<gene>
    <name evidence="3" type="ORF">E7V67_006835</name>
</gene>
<dbReference type="InterPro" id="IPR054653">
    <property type="entry name" value="EpsI_type_B_pred"/>
</dbReference>